<organism evidence="3 4">
    <name type="scientific">Coleophoma cylindrospora</name>
    <dbReference type="NCBI Taxonomy" id="1849047"/>
    <lineage>
        <taxon>Eukaryota</taxon>
        <taxon>Fungi</taxon>
        <taxon>Dikarya</taxon>
        <taxon>Ascomycota</taxon>
        <taxon>Pezizomycotina</taxon>
        <taxon>Leotiomycetes</taxon>
        <taxon>Helotiales</taxon>
        <taxon>Dermateaceae</taxon>
        <taxon>Coleophoma</taxon>
    </lineage>
</organism>
<dbReference type="PANTHER" id="PTHR35340">
    <property type="entry name" value="PQQ ENZYME REPEAT PROTEIN-RELATED"/>
    <property type="match status" value="1"/>
</dbReference>
<comment type="caution">
    <text evidence="3">The sequence shown here is derived from an EMBL/GenBank/DDBJ whole genome shotgun (WGS) entry which is preliminary data.</text>
</comment>
<feature type="signal peptide" evidence="2">
    <location>
        <begin position="1"/>
        <end position="20"/>
    </location>
</feature>
<dbReference type="Proteomes" id="UP000256645">
    <property type="component" value="Unassembled WGS sequence"/>
</dbReference>
<keyword evidence="1" id="KW-0472">Membrane</keyword>
<reference evidence="3 4" key="1">
    <citation type="journal article" date="2018" name="IMA Fungus">
        <title>IMA Genome-F 9: Draft genome sequence of Annulohypoxylon stygium, Aspergillus mulundensis, Berkeleyomyces basicola (syn. Thielaviopsis basicola), Ceratocystis smalleyi, two Cercospora beticola strains, Coleophoma cylindrospora, Fusarium fracticaudum, Phialophora cf. hyalina, and Morchella septimelata.</title>
        <authorList>
            <person name="Wingfield B.D."/>
            <person name="Bills G.F."/>
            <person name="Dong Y."/>
            <person name="Huang W."/>
            <person name="Nel W.J."/>
            <person name="Swalarsk-Parry B.S."/>
            <person name="Vaghefi N."/>
            <person name="Wilken P.M."/>
            <person name="An Z."/>
            <person name="de Beer Z.W."/>
            <person name="De Vos L."/>
            <person name="Chen L."/>
            <person name="Duong T.A."/>
            <person name="Gao Y."/>
            <person name="Hammerbacher A."/>
            <person name="Kikkert J.R."/>
            <person name="Li Y."/>
            <person name="Li H."/>
            <person name="Li K."/>
            <person name="Li Q."/>
            <person name="Liu X."/>
            <person name="Ma X."/>
            <person name="Naidoo K."/>
            <person name="Pethybridge S.J."/>
            <person name="Sun J."/>
            <person name="Steenkamp E.T."/>
            <person name="van der Nest M.A."/>
            <person name="van Wyk S."/>
            <person name="Wingfield M.J."/>
            <person name="Xiong C."/>
            <person name="Yue Q."/>
            <person name="Zhang X."/>
        </authorList>
    </citation>
    <scope>NUCLEOTIDE SEQUENCE [LARGE SCALE GENOMIC DNA]</scope>
    <source>
        <strain evidence="3 4">BP6252</strain>
    </source>
</reference>
<sequence length="588" mass="65954">MNFLLAKLGIIAILPLLTSARSWYDLGIYGIYPTEDYVSFGMKSPLVSIAKWDDSCNCDYTLLTPRGSWVRDYGPMILGPRGGLVWMETKFGVAMDLKVQQYNGENFLTFWAGVNDGTHGRGVYYMASQKPPALPVKANKAQLNSSYDVVHVVSAGNGLEGDLHEFKITPEGTALITIYEIVSADLSAFGIKSGWIYDGLFQEIDIATGEVLFQWRASEHYKVEETFEPIGWTGRIKGMAFDFFHINSIAKDPMGNYYVSSRYMHSVTCISPDGDVNWVLGGRRNEFEDLSYGAATNISWNHHVDWHDNDTLTIFDNGATDEIQTARYSRALLISIDSVSKTAKVLQQFVTPGKYLSQSQGSVQILPDNGNIFVGWGHTAAYSEFTADGELLCDTHFGPSLFFGWGKVKSYRGFKAPWIGRPRTPPDVKMPDKQSIFVSWNGATEVASWVLQGASPEHPQFMNIGQIPKDTFEARFELGAEVDDYDFLRIAAVDLDDDVLGYTSVVDRRSRKMLSDSFVPLDLDADAESEESFVLQGSIFITSFFFGVWFIWRFRRTLVERASNYYRSYCVNKNTSIGFQPIPTVEIG</sequence>
<feature type="chain" id="PRO_5017764913" description="ASST-domain-containing protein" evidence="2">
    <location>
        <begin position="21"/>
        <end position="588"/>
    </location>
</feature>
<feature type="transmembrane region" description="Helical" evidence="1">
    <location>
        <begin position="533"/>
        <end position="552"/>
    </location>
</feature>
<evidence type="ECO:0008006" key="5">
    <source>
        <dbReference type="Google" id="ProtNLM"/>
    </source>
</evidence>
<keyword evidence="1" id="KW-1133">Transmembrane helix</keyword>
<dbReference type="InterPro" id="IPR039535">
    <property type="entry name" value="ASST-like"/>
</dbReference>
<keyword evidence="2" id="KW-0732">Signal</keyword>
<dbReference type="PANTHER" id="PTHR35340:SF5">
    <property type="entry name" value="ASST-DOMAIN-CONTAINING PROTEIN"/>
    <property type="match status" value="1"/>
</dbReference>
<evidence type="ECO:0000313" key="3">
    <source>
        <dbReference type="EMBL" id="RDW88492.1"/>
    </source>
</evidence>
<proteinExistence type="predicted"/>
<accession>A0A3D8SQC7</accession>
<evidence type="ECO:0000256" key="2">
    <source>
        <dbReference type="SAM" id="SignalP"/>
    </source>
</evidence>
<keyword evidence="1" id="KW-0812">Transmembrane</keyword>
<name>A0A3D8SQC7_9HELO</name>
<dbReference type="InterPro" id="IPR011047">
    <property type="entry name" value="Quinoprotein_ADH-like_sf"/>
</dbReference>
<evidence type="ECO:0000256" key="1">
    <source>
        <dbReference type="SAM" id="Phobius"/>
    </source>
</evidence>
<dbReference type="AlphaFoldDB" id="A0A3D8SQC7"/>
<dbReference type="SUPFAM" id="SSF50998">
    <property type="entry name" value="Quinoprotein alcohol dehydrogenase-like"/>
    <property type="match status" value="1"/>
</dbReference>
<keyword evidence="4" id="KW-1185">Reference proteome</keyword>
<dbReference type="EMBL" id="PDLM01000001">
    <property type="protein sequence ID" value="RDW88492.1"/>
    <property type="molecule type" value="Genomic_DNA"/>
</dbReference>
<dbReference type="STRING" id="1849047.A0A3D8SQC7"/>
<gene>
    <name evidence="3" type="ORF">BP6252_00524</name>
</gene>
<dbReference type="OrthoDB" id="5427350at2759"/>
<protein>
    <recommendedName>
        <fullName evidence="5">ASST-domain-containing protein</fullName>
    </recommendedName>
</protein>
<dbReference type="InterPro" id="IPR053143">
    <property type="entry name" value="Arylsulfate_ST"/>
</dbReference>
<dbReference type="Pfam" id="PF14269">
    <property type="entry name" value="Arylsulfotran_2"/>
    <property type="match status" value="1"/>
</dbReference>
<evidence type="ECO:0000313" key="4">
    <source>
        <dbReference type="Proteomes" id="UP000256645"/>
    </source>
</evidence>